<sequence>MLGNKSVFTINECDFCNRKFAKYEAELAKFIPPSFITRIRGKNGFNEVHFKGGRKISGDFNFIKIQAGLETLDKGFNVVMPKFSQVKVYKALLKCLLSLLPDDELNLFDNVIEWLLSDEGFSSFKYEAKIAYGVRLPDVNLPQIMSLEVSKEATNKTTRYILEGKFNNLILILPFSFNAQEHVEFETFPARSEREKFYFKAVNLKIYKDQHCYKLRFDI</sequence>
<dbReference type="AlphaFoldDB" id="A0AAD0W4K8"/>
<reference evidence="1 2" key="1">
    <citation type="submission" date="2018-08" db="EMBL/GenBank/DDBJ databases">
        <title>Whole Genome Sequences of Two Pseudoalteromonas piscicida Strains, DE1-A and DE2-A, which Exhibit Strong Antibacterial Activity against Vibrio vulnificus.</title>
        <authorList>
            <person name="Richards G.P."/>
            <person name="Needleman D.S."/>
            <person name="Watson M.A."/>
            <person name="Polson S.W."/>
        </authorList>
    </citation>
    <scope>NUCLEOTIDE SEQUENCE [LARGE SCALE GENOMIC DNA]</scope>
    <source>
        <strain evidence="1 2">DE2-A</strain>
    </source>
</reference>
<dbReference type="EMBL" id="CP031761">
    <property type="protein sequence ID" value="AXR02647.1"/>
    <property type="molecule type" value="Genomic_DNA"/>
</dbReference>
<protein>
    <submittedName>
        <fullName evidence="1">Uncharacterized protein</fullName>
    </submittedName>
</protein>
<gene>
    <name evidence="1" type="ORF">D0511_11630</name>
</gene>
<organism evidence="1 2">
    <name type="scientific">Pseudoalteromonas piscicida</name>
    <dbReference type="NCBI Taxonomy" id="43662"/>
    <lineage>
        <taxon>Bacteria</taxon>
        <taxon>Pseudomonadati</taxon>
        <taxon>Pseudomonadota</taxon>
        <taxon>Gammaproteobacteria</taxon>
        <taxon>Alteromonadales</taxon>
        <taxon>Pseudoalteromonadaceae</taxon>
        <taxon>Pseudoalteromonas</taxon>
    </lineage>
</organism>
<dbReference type="Proteomes" id="UP000258102">
    <property type="component" value="Chromosome 1"/>
</dbReference>
<dbReference type="RefSeq" id="WP_088530314.1">
    <property type="nucleotide sequence ID" value="NZ_CP021646.1"/>
</dbReference>
<proteinExistence type="predicted"/>
<evidence type="ECO:0000313" key="2">
    <source>
        <dbReference type="Proteomes" id="UP000258102"/>
    </source>
</evidence>
<name>A0AAD0W4K8_PSEO7</name>
<accession>A0AAD0W4K8</accession>
<evidence type="ECO:0000313" key="1">
    <source>
        <dbReference type="EMBL" id="AXR02647.1"/>
    </source>
</evidence>
<dbReference type="KEGG" id="ppis:B1L02_06145"/>